<dbReference type="Proteomes" id="UP001050691">
    <property type="component" value="Unassembled WGS sequence"/>
</dbReference>
<protein>
    <submittedName>
        <fullName evidence="2">Uncharacterized protein</fullName>
    </submittedName>
</protein>
<feature type="transmembrane region" description="Helical" evidence="1">
    <location>
        <begin position="157"/>
        <end position="177"/>
    </location>
</feature>
<gene>
    <name evidence="2" type="ORF">Clacol_008445</name>
</gene>
<evidence type="ECO:0000256" key="1">
    <source>
        <dbReference type="SAM" id="Phobius"/>
    </source>
</evidence>
<proteinExistence type="predicted"/>
<reference evidence="2" key="1">
    <citation type="submission" date="2021-10" db="EMBL/GenBank/DDBJ databases">
        <title>De novo Genome Assembly of Clathrus columnatus (Basidiomycota, Fungi) Using Illumina and Nanopore Sequence Data.</title>
        <authorList>
            <person name="Ogiso-Tanaka E."/>
            <person name="Itagaki H."/>
            <person name="Hosoya T."/>
            <person name="Hosaka K."/>
        </authorList>
    </citation>
    <scope>NUCLEOTIDE SEQUENCE</scope>
    <source>
        <strain evidence="2">MO-923</strain>
    </source>
</reference>
<feature type="transmembrane region" description="Helical" evidence="1">
    <location>
        <begin position="184"/>
        <end position="203"/>
    </location>
</feature>
<keyword evidence="1" id="KW-0812">Transmembrane</keyword>
<keyword evidence="1" id="KW-1133">Transmembrane helix</keyword>
<keyword evidence="1" id="KW-0472">Membrane</keyword>
<sequence length="204" mass="22167">MNPLVSSGKSFYPRTPLESSDYVEPLPRQAAFIIPSPAGRSHKVINHDFFYQVPKLLKDNAGLGLICLSQLFGSCMSASVQLLNRLNPPVPPAEILRFRKYSGVPDPLLGPPEVRPLLIIRGISGMIGVILIARPKALFGDISSPDTTEHPVESQRMLAVGIAMLGVLGATGAYVSLRAIGKRAHVLHNMNYFAFFSGFIAFLL</sequence>
<organism evidence="2 3">
    <name type="scientific">Clathrus columnatus</name>
    <dbReference type="NCBI Taxonomy" id="1419009"/>
    <lineage>
        <taxon>Eukaryota</taxon>
        <taxon>Fungi</taxon>
        <taxon>Dikarya</taxon>
        <taxon>Basidiomycota</taxon>
        <taxon>Agaricomycotina</taxon>
        <taxon>Agaricomycetes</taxon>
        <taxon>Phallomycetidae</taxon>
        <taxon>Phallales</taxon>
        <taxon>Clathraceae</taxon>
        <taxon>Clathrus</taxon>
    </lineage>
</organism>
<dbReference type="EMBL" id="BPWL01000009">
    <property type="protein sequence ID" value="GJJ14183.1"/>
    <property type="molecule type" value="Genomic_DNA"/>
</dbReference>
<accession>A0AAV5AM77</accession>
<dbReference type="AlphaFoldDB" id="A0AAV5AM77"/>
<evidence type="ECO:0000313" key="2">
    <source>
        <dbReference type="EMBL" id="GJJ14183.1"/>
    </source>
</evidence>
<comment type="caution">
    <text evidence="2">The sequence shown here is derived from an EMBL/GenBank/DDBJ whole genome shotgun (WGS) entry which is preliminary data.</text>
</comment>
<evidence type="ECO:0000313" key="3">
    <source>
        <dbReference type="Proteomes" id="UP001050691"/>
    </source>
</evidence>
<name>A0AAV5AM77_9AGAM</name>
<keyword evidence="3" id="KW-1185">Reference proteome</keyword>